<dbReference type="GO" id="GO:0030915">
    <property type="term" value="C:Smc5-Smc6 complex"/>
    <property type="evidence" value="ECO:0007669"/>
    <property type="project" value="UniProtKB-UniRule"/>
</dbReference>
<comment type="subcellular location">
    <subcellularLocation>
        <location evidence="1">Nucleus</location>
    </subcellularLocation>
</comment>
<keyword evidence="1" id="KW-0539">Nucleus</keyword>
<proteinExistence type="inferred from homology"/>
<dbReference type="PANTHER" id="PTHR20973:SF0">
    <property type="entry name" value="NON-STRUCTURAL MAINTENANCE OF CHROMOSOMES ELEMENT 1 HOMOLOG"/>
    <property type="match status" value="1"/>
</dbReference>
<keyword evidence="1" id="KW-0863">Zinc-finger</keyword>
<accession>A0AAV9IE82</accession>
<dbReference type="AlphaFoldDB" id="A0AAV9IE82"/>
<dbReference type="GO" id="GO:0061630">
    <property type="term" value="F:ubiquitin protein ligase activity"/>
    <property type="evidence" value="ECO:0007669"/>
    <property type="project" value="UniProtKB-EC"/>
</dbReference>
<name>A0AAV9IE82_9RHOD</name>
<dbReference type="InterPro" id="IPR011513">
    <property type="entry name" value="Nse1"/>
</dbReference>
<keyword evidence="1" id="KW-0862">Zinc</keyword>
<keyword evidence="1" id="KW-0227">DNA damage</keyword>
<dbReference type="EMBL" id="JANCYU010000033">
    <property type="protein sequence ID" value="KAK4525747.1"/>
    <property type="molecule type" value="Genomic_DNA"/>
</dbReference>
<keyword evidence="1" id="KW-0833">Ubl conjugation pathway</keyword>
<dbReference type="PANTHER" id="PTHR20973">
    <property type="entry name" value="NON-SMC ELEMENT 1-RELATED"/>
    <property type="match status" value="1"/>
</dbReference>
<reference evidence="2 3" key="1">
    <citation type="submission" date="2022-07" db="EMBL/GenBank/DDBJ databases">
        <title>Genome-wide signatures of adaptation to extreme environments.</title>
        <authorList>
            <person name="Cho C.H."/>
            <person name="Yoon H.S."/>
        </authorList>
    </citation>
    <scope>NUCLEOTIDE SEQUENCE [LARGE SCALE GENOMIC DNA]</scope>
    <source>
        <strain evidence="2 3">108.79 E11</strain>
    </source>
</reference>
<keyword evidence="1" id="KW-0479">Metal-binding</keyword>
<keyword evidence="1" id="KW-0808">Transferase</keyword>
<comment type="subunit">
    <text evidence="1">Component of the Smc5-Smc6 complex.</text>
</comment>
<organism evidence="2 3">
    <name type="scientific">Galdieria yellowstonensis</name>
    <dbReference type="NCBI Taxonomy" id="3028027"/>
    <lineage>
        <taxon>Eukaryota</taxon>
        <taxon>Rhodophyta</taxon>
        <taxon>Bangiophyceae</taxon>
        <taxon>Galdieriales</taxon>
        <taxon>Galdieriaceae</taxon>
        <taxon>Galdieria</taxon>
    </lineage>
</organism>
<dbReference type="GO" id="GO:0005634">
    <property type="term" value="C:nucleus"/>
    <property type="evidence" value="ECO:0007669"/>
    <property type="project" value="UniProtKB-SubCell"/>
</dbReference>
<dbReference type="InterPro" id="IPR036388">
    <property type="entry name" value="WH-like_DNA-bd_sf"/>
</dbReference>
<dbReference type="Gene3D" id="1.10.10.10">
    <property type="entry name" value="Winged helix-like DNA-binding domain superfamily/Winged helix DNA-binding domain"/>
    <property type="match status" value="1"/>
</dbReference>
<sequence length="203" mass="23980">MEEEEWTQGDQKLLQRLVQHKVVCESDLIKWFHQFILQSTVENNNNNNNQTGLTEQLKARLVQYKAKLQLLGLSLNSIWVQEKNTSYWSIVNARDDRIAQKVCKYNDTDILVFKTMVDYVLQEKNSPTELIDKRELLSSLDSLKEKRPKPMEVDSALNKLSKDQWIWLQNDQSHRVYIQLSPRTILELPHVFDAYLSSTWSER</sequence>
<comment type="similarity">
    <text evidence="1">Belongs to the NSE1 family.</text>
</comment>
<keyword evidence="3" id="KW-1185">Reference proteome</keyword>
<evidence type="ECO:0000313" key="3">
    <source>
        <dbReference type="Proteomes" id="UP001300502"/>
    </source>
</evidence>
<dbReference type="GO" id="GO:0000724">
    <property type="term" value="P:double-strand break repair via homologous recombination"/>
    <property type="evidence" value="ECO:0007669"/>
    <property type="project" value="TreeGrafter"/>
</dbReference>
<comment type="caution">
    <text evidence="2">The sequence shown here is derived from an EMBL/GenBank/DDBJ whole genome shotgun (WGS) entry which is preliminary data.</text>
</comment>
<protein>
    <recommendedName>
        <fullName evidence="1">Non-structural maintenance of chromosomes element 1 homolog</fullName>
        <ecNumber evidence="1">2.3.2.27</ecNumber>
    </recommendedName>
</protein>
<keyword evidence="1" id="KW-0233">DNA recombination</keyword>
<dbReference type="Proteomes" id="UP001300502">
    <property type="component" value="Unassembled WGS sequence"/>
</dbReference>
<evidence type="ECO:0000256" key="1">
    <source>
        <dbReference type="RuleBase" id="RU368018"/>
    </source>
</evidence>
<gene>
    <name evidence="2" type="ORF">GAYE_SCF16G3656</name>
</gene>
<comment type="catalytic activity">
    <reaction evidence="1">
        <text>S-ubiquitinyl-[E2 ubiquitin-conjugating enzyme]-L-cysteine + [acceptor protein]-L-lysine = [E2 ubiquitin-conjugating enzyme]-L-cysteine + N(6)-ubiquitinyl-[acceptor protein]-L-lysine.</text>
        <dbReference type="EC" id="2.3.2.27"/>
    </reaction>
</comment>
<keyword evidence="1" id="KW-0234">DNA repair</keyword>
<evidence type="ECO:0000313" key="2">
    <source>
        <dbReference type="EMBL" id="KAK4525747.1"/>
    </source>
</evidence>
<dbReference type="EC" id="2.3.2.27" evidence="1"/>
<dbReference type="Pfam" id="PF07574">
    <property type="entry name" value="SMC_Nse1"/>
    <property type="match status" value="1"/>
</dbReference>
<dbReference type="GO" id="GO:0008270">
    <property type="term" value="F:zinc ion binding"/>
    <property type="evidence" value="ECO:0007669"/>
    <property type="project" value="UniProtKB-KW"/>
</dbReference>